<dbReference type="AlphaFoldDB" id="A0AAI9TBE3"/>
<sequence length="124" mass="14267">MADSGKMLEVSPHSRVPVHTPQSKPKQVHYPFWFGGSASCFAASVTHPLDLGMLFISSLNYILYADFAPTVKVINCKLLAVRDYGLWPRYRASDADIRLPYDRSGYRLVRPMRRRLWSERLYTS</sequence>
<reference evidence="2" key="2">
    <citation type="journal article" date="2016" name="Fungal Biol.">
        <title>Ochratoxin A production by Penicillium thymicola.</title>
        <authorList>
            <person name="Nguyen H.D.T."/>
            <person name="McMullin D.R."/>
            <person name="Ponomareva E."/>
            <person name="Riley R."/>
            <person name="Pomraning K.R."/>
            <person name="Baker S.E."/>
            <person name="Seifert K.A."/>
        </authorList>
    </citation>
    <scope>NUCLEOTIDE SEQUENCE</scope>
    <source>
        <strain evidence="2">DAOM 180753</strain>
    </source>
</reference>
<keyword evidence="3" id="KW-1185">Reference proteome</keyword>
<feature type="region of interest" description="Disordered" evidence="1">
    <location>
        <begin position="1"/>
        <end position="24"/>
    </location>
</feature>
<proteinExistence type="predicted"/>
<evidence type="ECO:0000313" key="2">
    <source>
        <dbReference type="EMBL" id="KAJ9484225.1"/>
    </source>
</evidence>
<name>A0AAI9TBE3_PENTH</name>
<dbReference type="EMBL" id="LACB01000358">
    <property type="protein sequence ID" value="KAJ9484225.1"/>
    <property type="molecule type" value="Genomic_DNA"/>
</dbReference>
<evidence type="ECO:0000313" key="3">
    <source>
        <dbReference type="Proteomes" id="UP001227192"/>
    </source>
</evidence>
<accession>A0AAI9TBE3</accession>
<comment type="caution">
    <text evidence="2">The sequence shown here is derived from an EMBL/GenBank/DDBJ whole genome shotgun (WGS) entry which is preliminary data.</text>
</comment>
<evidence type="ECO:0000256" key="1">
    <source>
        <dbReference type="SAM" id="MobiDB-lite"/>
    </source>
</evidence>
<dbReference type="Proteomes" id="UP001227192">
    <property type="component" value="Unassembled WGS sequence"/>
</dbReference>
<protein>
    <submittedName>
        <fullName evidence="2">Uncharacterized protein</fullName>
    </submittedName>
</protein>
<reference evidence="2" key="1">
    <citation type="submission" date="2015-06" db="EMBL/GenBank/DDBJ databases">
        <authorList>
            <person name="Nguyen H."/>
        </authorList>
    </citation>
    <scope>NUCLEOTIDE SEQUENCE</scope>
    <source>
        <strain evidence="2">DAOM 180753</strain>
    </source>
</reference>
<gene>
    <name evidence="2" type="ORF">VN97_g9159</name>
</gene>
<organism evidence="2 3">
    <name type="scientific">Penicillium thymicola</name>
    <dbReference type="NCBI Taxonomy" id="293382"/>
    <lineage>
        <taxon>Eukaryota</taxon>
        <taxon>Fungi</taxon>
        <taxon>Dikarya</taxon>
        <taxon>Ascomycota</taxon>
        <taxon>Pezizomycotina</taxon>
        <taxon>Eurotiomycetes</taxon>
        <taxon>Eurotiomycetidae</taxon>
        <taxon>Eurotiales</taxon>
        <taxon>Aspergillaceae</taxon>
        <taxon>Penicillium</taxon>
    </lineage>
</organism>